<dbReference type="InterPro" id="IPR019080">
    <property type="entry name" value="YqaJ_viral_recombinase"/>
</dbReference>
<dbReference type="CDD" id="cd22343">
    <property type="entry name" value="PDDEXK_lambda_exonuclease-like"/>
    <property type="match status" value="1"/>
</dbReference>
<gene>
    <name evidence="2" type="ORF">UFOVP78_41</name>
</gene>
<organism evidence="2">
    <name type="scientific">uncultured Caudovirales phage</name>
    <dbReference type="NCBI Taxonomy" id="2100421"/>
    <lineage>
        <taxon>Viruses</taxon>
        <taxon>Duplodnaviria</taxon>
        <taxon>Heunggongvirae</taxon>
        <taxon>Uroviricota</taxon>
        <taxon>Caudoviricetes</taxon>
        <taxon>Peduoviridae</taxon>
        <taxon>Maltschvirus</taxon>
        <taxon>Maltschvirus maltsch</taxon>
    </lineage>
</organism>
<dbReference type="PANTHER" id="PTHR46609:SF6">
    <property type="entry name" value="EXONUCLEASE, PHAGE-TYPE_RECB, C-TERMINAL DOMAIN-CONTAINING PROTEIN-RELATED"/>
    <property type="match status" value="1"/>
</dbReference>
<dbReference type="SUPFAM" id="SSF52980">
    <property type="entry name" value="Restriction endonuclease-like"/>
    <property type="match status" value="1"/>
</dbReference>
<protein>
    <submittedName>
        <fullName evidence="2">Phage_rel_nuc, putative phage-type endonuclease</fullName>
    </submittedName>
</protein>
<dbReference type="InterPro" id="IPR011604">
    <property type="entry name" value="PDDEXK-like_dom_sf"/>
</dbReference>
<evidence type="ECO:0000313" key="2">
    <source>
        <dbReference type="EMBL" id="CAB4127045.1"/>
    </source>
</evidence>
<dbReference type="InterPro" id="IPR011335">
    <property type="entry name" value="Restrct_endonuc-II-like"/>
</dbReference>
<keyword evidence="2" id="KW-0255">Endonuclease</keyword>
<name>A0A6J5L0I8_9CAUD</name>
<dbReference type="PANTHER" id="PTHR46609">
    <property type="entry name" value="EXONUCLEASE, PHAGE-TYPE/RECB, C-TERMINAL DOMAIN-CONTAINING PROTEIN"/>
    <property type="match status" value="1"/>
</dbReference>
<dbReference type="GO" id="GO:0004519">
    <property type="term" value="F:endonuclease activity"/>
    <property type="evidence" value="ECO:0007669"/>
    <property type="project" value="UniProtKB-KW"/>
</dbReference>
<dbReference type="EMBL" id="LR796203">
    <property type="protein sequence ID" value="CAB4127045.1"/>
    <property type="molecule type" value="Genomic_DNA"/>
</dbReference>
<sequence length="226" mass="25216">MITYHTALEQGSDEWLAARCGLLTASEMKLILTPTLKAASNEKERAHLYELLAQRITGHVEPHYIGDDMLRGHEDEVEARILYAERYAPVTEMGFITNDAWGFTIGCSPDGLVGDDGMIECKSRRQKFQVETIIGGVMPADYLLQVQTAMLVTGRQWCDFVSYSGGLPMVTIRVLPDPAIQAAIIKSATDFEARLADKLAAYQRAMDAADMRLIPTERRIIQEMFA</sequence>
<keyword evidence="2" id="KW-0378">Hydrolase</keyword>
<reference evidence="2" key="1">
    <citation type="submission" date="2020-04" db="EMBL/GenBank/DDBJ databases">
        <authorList>
            <person name="Chiriac C."/>
            <person name="Salcher M."/>
            <person name="Ghai R."/>
            <person name="Kavagutti S V."/>
        </authorList>
    </citation>
    <scope>NUCLEOTIDE SEQUENCE</scope>
</reference>
<dbReference type="Gene3D" id="3.90.320.10">
    <property type="match status" value="1"/>
</dbReference>
<dbReference type="InterPro" id="IPR051703">
    <property type="entry name" value="NF-kappa-B_Signaling_Reg"/>
</dbReference>
<proteinExistence type="predicted"/>
<evidence type="ECO:0000259" key="1">
    <source>
        <dbReference type="Pfam" id="PF09588"/>
    </source>
</evidence>
<feature type="domain" description="YqaJ viral recombinase" evidence="1">
    <location>
        <begin position="14"/>
        <end position="156"/>
    </location>
</feature>
<dbReference type="Pfam" id="PF09588">
    <property type="entry name" value="YqaJ"/>
    <property type="match status" value="1"/>
</dbReference>
<accession>A0A6J5L0I8</accession>
<keyword evidence="2" id="KW-0540">Nuclease</keyword>